<dbReference type="Proteomes" id="UP000018688">
    <property type="component" value="Unassembled WGS sequence"/>
</dbReference>
<evidence type="ECO:0000313" key="2">
    <source>
        <dbReference type="Proteomes" id="UP000018688"/>
    </source>
</evidence>
<keyword evidence="2" id="KW-1185">Reference proteome</keyword>
<dbReference type="HOGENOM" id="CLU_3044050_0_0_7"/>
<dbReference type="AlphaFoldDB" id="V8CJT0"/>
<comment type="caution">
    <text evidence="1">The sequence shown here is derived from an EMBL/GenBank/DDBJ whole genome shotgun (WGS) entry which is preliminary data.</text>
</comment>
<sequence length="54" mass="5947">MRVIKSSIKRALYALGLSQKTITHLGFSYTRGKRNVRIGIFVGRQILVGGGATR</sequence>
<dbReference type="STRING" id="1357399.HMPREF2087_00522"/>
<reference evidence="1 2" key="1">
    <citation type="submission" date="2013-10" db="EMBL/GenBank/DDBJ databases">
        <title>The Genome Sequence of Helicobacter canis NCTC 12740.</title>
        <authorList>
            <consortium name="The Broad Institute Genomics Platform"/>
            <person name="Earl A."/>
            <person name="Fox J.G."/>
            <person name="Shen Z."/>
            <person name="Young S.K."/>
            <person name="Zeng Q."/>
            <person name="Gargeya S."/>
            <person name="Fitzgerald M."/>
            <person name="Abouelleil A."/>
            <person name="Alvarado L."/>
            <person name="Chapman S.B."/>
            <person name="Gainer-Dewar J."/>
            <person name="Goldberg J."/>
            <person name="Griggs A."/>
            <person name="Gujja S."/>
            <person name="Hansen M."/>
            <person name="Howarth C."/>
            <person name="Imamovic A."/>
            <person name="Ireland A."/>
            <person name="Larimer J."/>
            <person name="McCowan C."/>
            <person name="Murphy C."/>
            <person name="Pearson M."/>
            <person name="Poon T.W."/>
            <person name="Priest M."/>
            <person name="Roberts A."/>
            <person name="Saif S."/>
            <person name="Shea T."/>
            <person name="Sykes S."/>
            <person name="Wortman J."/>
            <person name="Nusbaum C."/>
            <person name="Birren B."/>
        </authorList>
    </citation>
    <scope>NUCLEOTIDE SEQUENCE [LARGE SCALE GENOMIC DNA]</scope>
    <source>
        <strain evidence="1 2">NCTC 12740</strain>
    </source>
</reference>
<proteinExistence type="predicted"/>
<accession>V8CJT0</accession>
<dbReference type="PATRIC" id="fig|1357399.3.peg.547"/>
<dbReference type="RefSeq" id="WP_023929439.1">
    <property type="nucleotide sequence ID" value="NZ_KI669458.1"/>
</dbReference>
<protein>
    <submittedName>
        <fullName evidence="1">Uncharacterized protein</fullName>
    </submittedName>
</protein>
<name>V8CJT0_9HELI</name>
<evidence type="ECO:0000313" key="1">
    <source>
        <dbReference type="EMBL" id="ETD27604.1"/>
    </source>
</evidence>
<dbReference type="EMBL" id="AZJJ01000001">
    <property type="protein sequence ID" value="ETD27604.1"/>
    <property type="molecule type" value="Genomic_DNA"/>
</dbReference>
<organism evidence="1 2">
    <name type="scientific">Helicobacter canis NCTC 12740</name>
    <dbReference type="NCBI Taxonomy" id="1357399"/>
    <lineage>
        <taxon>Bacteria</taxon>
        <taxon>Pseudomonadati</taxon>
        <taxon>Campylobacterota</taxon>
        <taxon>Epsilonproteobacteria</taxon>
        <taxon>Campylobacterales</taxon>
        <taxon>Helicobacteraceae</taxon>
        <taxon>Helicobacter</taxon>
    </lineage>
</organism>
<gene>
    <name evidence="1" type="ORF">HMPREF2087_00522</name>
</gene>